<keyword evidence="2" id="KW-0732">Signal</keyword>
<dbReference type="OrthoDB" id="280456at2"/>
<dbReference type="Proteomes" id="UP000322214">
    <property type="component" value="Chromosome"/>
</dbReference>
<feature type="signal peptide" evidence="2">
    <location>
        <begin position="1"/>
        <end position="28"/>
    </location>
</feature>
<evidence type="ECO:0008006" key="5">
    <source>
        <dbReference type="Google" id="ProtNLM"/>
    </source>
</evidence>
<dbReference type="EMBL" id="CP042912">
    <property type="protein sequence ID" value="QEG21461.1"/>
    <property type="molecule type" value="Genomic_DNA"/>
</dbReference>
<sequence precursor="true">MTRNSNSMRLPFVALIIFASVFTTFASAQNSARSSRRSPANRGPQVEAAFKPAFYCKPAVNRIDARKGQTIPFEFRMEPVRENVRVSVRPVALRQFETGAIRADLESPAPAEIILDSKTEYDLQLGEEMILSGKIRLPKNDSDFHSFGILVQDNGYLDDNPTRDGQVTYGVKFVSQYILRCDVTVTNGRGTDINKLEIETAELAEYNGVPSAQVMVFNPTDSTIEFELESNLSREGYAETKKGIKLFAPINSSDNPPQKYITRIFPKTRLRMVSGWPNAIFPGEFAFETRVMRKRKTIFVATTPLMIGPDDFPAQATFASQVSPGIHVHPAQLFLSRQRGAKRFVPVHLTNLSNRKVTLDLAPVDDRGEVIKWLSVRPQQISIAPGAKRKSMLSVTSRADNESHRLAYLNIVELDEEGRYDKQCNLPVAFQGSDPFSPILATNAMRLDTDVEGGAFVVDVMNQSPLPIPISATIKYRSATGNNQTAETGYGKWLLPSSQRRLEFRIESSIPEGELPIELTFADAKSNQIAKREFVLNIEKPVGNDPQLPGSPGTIPDPKVAASSANPNSPSGE</sequence>
<protein>
    <recommendedName>
        <fullName evidence="5">Large cysteine-rich periplasmic protein OmcB</fullName>
    </recommendedName>
</protein>
<gene>
    <name evidence="3" type="ORF">MFFC18_13170</name>
</gene>
<accession>A0A5B9PEJ6</accession>
<dbReference type="KEGG" id="mff:MFFC18_13170"/>
<feature type="compositionally biased region" description="Low complexity" evidence="1">
    <location>
        <begin position="561"/>
        <end position="573"/>
    </location>
</feature>
<evidence type="ECO:0000256" key="2">
    <source>
        <dbReference type="SAM" id="SignalP"/>
    </source>
</evidence>
<dbReference type="RefSeq" id="WP_148618677.1">
    <property type="nucleotide sequence ID" value="NZ_CP042912.1"/>
</dbReference>
<feature type="region of interest" description="Disordered" evidence="1">
    <location>
        <begin position="540"/>
        <end position="573"/>
    </location>
</feature>
<dbReference type="AlphaFoldDB" id="A0A5B9PEJ6"/>
<evidence type="ECO:0000313" key="4">
    <source>
        <dbReference type="Proteomes" id="UP000322214"/>
    </source>
</evidence>
<reference evidence="3 4" key="1">
    <citation type="submission" date="2019-08" db="EMBL/GenBank/DDBJ databases">
        <title>Deep-cultivation of Planctomycetes and their phenomic and genomic characterization uncovers novel biology.</title>
        <authorList>
            <person name="Wiegand S."/>
            <person name="Jogler M."/>
            <person name="Boedeker C."/>
            <person name="Pinto D."/>
            <person name="Vollmers J."/>
            <person name="Rivas-Marin E."/>
            <person name="Kohn T."/>
            <person name="Peeters S.H."/>
            <person name="Heuer A."/>
            <person name="Rast P."/>
            <person name="Oberbeckmann S."/>
            <person name="Bunk B."/>
            <person name="Jeske O."/>
            <person name="Meyerdierks A."/>
            <person name="Storesund J.E."/>
            <person name="Kallscheuer N."/>
            <person name="Luecker S."/>
            <person name="Lage O.M."/>
            <person name="Pohl T."/>
            <person name="Merkel B.J."/>
            <person name="Hornburger P."/>
            <person name="Mueller R.-W."/>
            <person name="Bruemmer F."/>
            <person name="Labrenz M."/>
            <person name="Spormann A.M."/>
            <person name="Op den Camp H."/>
            <person name="Overmann J."/>
            <person name="Amann R."/>
            <person name="Jetten M.S.M."/>
            <person name="Mascher T."/>
            <person name="Medema M.H."/>
            <person name="Devos D.P."/>
            <person name="Kaster A.-K."/>
            <person name="Ovreas L."/>
            <person name="Rohde M."/>
            <person name="Galperin M.Y."/>
            <person name="Jogler C."/>
        </authorList>
    </citation>
    <scope>NUCLEOTIDE SEQUENCE [LARGE SCALE GENOMIC DNA]</scope>
    <source>
        <strain evidence="3 4">FC18</strain>
    </source>
</reference>
<evidence type="ECO:0000313" key="3">
    <source>
        <dbReference type="EMBL" id="QEG21461.1"/>
    </source>
</evidence>
<name>A0A5B9PEJ6_9BACT</name>
<keyword evidence="4" id="KW-1185">Reference proteome</keyword>
<feature type="chain" id="PRO_5022668436" description="Large cysteine-rich periplasmic protein OmcB" evidence="2">
    <location>
        <begin position="29"/>
        <end position="573"/>
    </location>
</feature>
<evidence type="ECO:0000256" key="1">
    <source>
        <dbReference type="SAM" id="MobiDB-lite"/>
    </source>
</evidence>
<proteinExistence type="predicted"/>
<organism evidence="3 4">
    <name type="scientific">Mariniblastus fucicola</name>
    <dbReference type="NCBI Taxonomy" id="980251"/>
    <lineage>
        <taxon>Bacteria</taxon>
        <taxon>Pseudomonadati</taxon>
        <taxon>Planctomycetota</taxon>
        <taxon>Planctomycetia</taxon>
        <taxon>Pirellulales</taxon>
        <taxon>Pirellulaceae</taxon>
        <taxon>Mariniblastus</taxon>
    </lineage>
</organism>